<evidence type="ECO:0000256" key="9">
    <source>
        <dbReference type="ARBA" id="ARBA00022737"/>
    </source>
</evidence>
<comment type="caution">
    <text evidence="20">The sequence shown here is derived from an EMBL/GenBank/DDBJ whole genome shotgun (WGS) entry which is preliminary data.</text>
</comment>
<sequence length="765" mass="85185">MQLDIAARYWTVRFFPNGTRNCYTIKSLPPGGKFLVRAVFGYGNYDTLNRLPTFDLYLGVNYWTTVSIVNSSTPYVFETIAVSPANYLQICLVNKGLGTPFISGLDLRLLQEHLYPDSTATQSLVLLSFFRRTVSFGPNRYHFGNQRHIRFPDDRYDRIWQKYEDVSTWTTLPDAINGNVRNSPNDTYGAPSAVMRSASTPVNSSRMDLWWSQDSSMNADFNTKFFVALYFSEVETLEQNEFRQFDVLLDNITLVNGFRPEQMLTTVITGIAQGSGSHGISLVAALNSKPPVISGLEIFLVRPKNESATDSGDATAMMTIQTKYSIKRNWAGDPCSPIGFAWNDINCSYSPSAPPRITSLYMSSSRLMGEIDPSFGQLTMLQHLDLSDNSLSGQIPDFLGQLPSLIFLDLSSNNLRGSIPNNLLQRSLMGVLTLRFSYKELKVITEDFGNIIGRGGFGLVYIGKLESGTLVAVKMRSQTSSQGNAEFLAEARHLARAHHKNLVSLIGYCKDRKHLGLVYEYMDGGNLDNRISELACHAEYQLTWLQRLKIALDSACGLEYLHKSCSPPLIHRDVKTQNILLTASLEAKIADFGLTRAFSSETRTHTTTRPAGTLGYLDPEYYNTSHLSEKSDVFSFGVVLLVLITGRPAITVDNNERTNVAHWVRGKLSEADIESVADLIIREDCDLNSLWKATELALRCTEPAGRDRPTMTEVMEALRESLQLETSSRSMKSGSVGTNGSVVDEEIESVIGAIESERIGETLSR</sequence>
<accession>A0A835ALP9</accession>
<dbReference type="Gene3D" id="3.30.200.20">
    <property type="entry name" value="Phosphorylase Kinase, domain 1"/>
    <property type="match status" value="1"/>
</dbReference>
<reference evidence="20" key="1">
    <citation type="submission" date="2020-07" db="EMBL/GenBank/DDBJ databases">
        <title>Genome sequence and genetic diversity analysis of an under-domesticated orphan crop, white fonio (Digitaria exilis).</title>
        <authorList>
            <person name="Bennetzen J.L."/>
            <person name="Chen S."/>
            <person name="Ma X."/>
            <person name="Wang X."/>
            <person name="Yssel A.E.J."/>
            <person name="Chaluvadi S.R."/>
            <person name="Johnson M."/>
            <person name="Gangashetty P."/>
            <person name="Hamidou F."/>
            <person name="Sanogo M.D."/>
            <person name="Zwaenepoel A."/>
            <person name="Wallace J."/>
            <person name="Van De Peer Y."/>
            <person name="Van Deynze A."/>
        </authorList>
    </citation>
    <scope>NUCLEOTIDE SEQUENCE</scope>
    <source>
        <tissue evidence="20">Leaves</tissue>
    </source>
</reference>
<dbReference type="InterPro" id="IPR017441">
    <property type="entry name" value="Protein_kinase_ATP_BS"/>
</dbReference>
<dbReference type="EC" id="2.7.11.1" evidence="2"/>
<evidence type="ECO:0000256" key="14">
    <source>
        <dbReference type="ARBA" id="ARBA00023136"/>
    </source>
</evidence>
<evidence type="ECO:0000256" key="10">
    <source>
        <dbReference type="ARBA" id="ARBA00022741"/>
    </source>
</evidence>
<keyword evidence="9" id="KW-0677">Repeat</keyword>
<dbReference type="GO" id="GO:0005886">
    <property type="term" value="C:plasma membrane"/>
    <property type="evidence" value="ECO:0007669"/>
    <property type="project" value="UniProtKB-SubCell"/>
</dbReference>
<keyword evidence="21" id="KW-1185">Reference proteome</keyword>
<dbReference type="InterPro" id="IPR001611">
    <property type="entry name" value="Leu-rich_rpt"/>
</dbReference>
<evidence type="ECO:0000256" key="12">
    <source>
        <dbReference type="ARBA" id="ARBA00022840"/>
    </source>
</evidence>
<evidence type="ECO:0000256" key="11">
    <source>
        <dbReference type="ARBA" id="ARBA00022777"/>
    </source>
</evidence>
<keyword evidence="7" id="KW-0812">Transmembrane</keyword>
<evidence type="ECO:0000256" key="17">
    <source>
        <dbReference type="ARBA" id="ARBA00048679"/>
    </source>
</evidence>
<evidence type="ECO:0000256" key="8">
    <source>
        <dbReference type="ARBA" id="ARBA00022729"/>
    </source>
</evidence>
<dbReference type="Proteomes" id="UP000636709">
    <property type="component" value="Unassembled WGS sequence"/>
</dbReference>
<dbReference type="InterPro" id="IPR000719">
    <property type="entry name" value="Prot_kinase_dom"/>
</dbReference>
<dbReference type="InterPro" id="IPR008271">
    <property type="entry name" value="Ser/Thr_kinase_AS"/>
</dbReference>
<protein>
    <recommendedName>
        <fullName evidence="2">non-specific serine/threonine protein kinase</fullName>
        <ecNumber evidence="2">2.7.11.1</ecNumber>
    </recommendedName>
</protein>
<evidence type="ECO:0000313" key="21">
    <source>
        <dbReference type="Proteomes" id="UP000636709"/>
    </source>
</evidence>
<dbReference type="Gene3D" id="3.80.10.10">
    <property type="entry name" value="Ribonuclease Inhibitor"/>
    <property type="match status" value="1"/>
</dbReference>
<dbReference type="SUPFAM" id="SSF52058">
    <property type="entry name" value="L domain-like"/>
    <property type="match status" value="1"/>
</dbReference>
<evidence type="ECO:0000256" key="7">
    <source>
        <dbReference type="ARBA" id="ARBA00022692"/>
    </source>
</evidence>
<keyword evidence="10 18" id="KW-0547">Nucleotide-binding</keyword>
<evidence type="ECO:0000256" key="16">
    <source>
        <dbReference type="ARBA" id="ARBA00047899"/>
    </source>
</evidence>
<keyword evidence="11" id="KW-0418">Kinase</keyword>
<evidence type="ECO:0000256" key="18">
    <source>
        <dbReference type="PROSITE-ProRule" id="PRU10141"/>
    </source>
</evidence>
<dbReference type="Pfam" id="PF12819">
    <property type="entry name" value="Malectin_like"/>
    <property type="match status" value="1"/>
</dbReference>
<dbReference type="InterPro" id="IPR011009">
    <property type="entry name" value="Kinase-like_dom_sf"/>
</dbReference>
<evidence type="ECO:0000256" key="5">
    <source>
        <dbReference type="ARBA" id="ARBA00022614"/>
    </source>
</evidence>
<evidence type="ECO:0000313" key="20">
    <source>
        <dbReference type="EMBL" id="KAF8665966.1"/>
    </source>
</evidence>
<keyword evidence="6" id="KW-0808">Transferase</keyword>
<comment type="subcellular location">
    <subcellularLocation>
        <location evidence="1">Cell membrane</location>
        <topology evidence="1">Single-pass membrane protein</topology>
    </subcellularLocation>
</comment>
<comment type="catalytic activity">
    <reaction evidence="17">
        <text>L-seryl-[protein] + ATP = O-phospho-L-seryl-[protein] + ADP + H(+)</text>
        <dbReference type="Rhea" id="RHEA:17989"/>
        <dbReference type="Rhea" id="RHEA-COMP:9863"/>
        <dbReference type="Rhea" id="RHEA-COMP:11604"/>
        <dbReference type="ChEBI" id="CHEBI:15378"/>
        <dbReference type="ChEBI" id="CHEBI:29999"/>
        <dbReference type="ChEBI" id="CHEBI:30616"/>
        <dbReference type="ChEBI" id="CHEBI:83421"/>
        <dbReference type="ChEBI" id="CHEBI:456216"/>
        <dbReference type="EC" id="2.7.11.1"/>
    </reaction>
</comment>
<keyword evidence="13" id="KW-1133">Transmembrane helix</keyword>
<dbReference type="SMART" id="SM00220">
    <property type="entry name" value="S_TKc"/>
    <property type="match status" value="1"/>
</dbReference>
<dbReference type="PROSITE" id="PS00107">
    <property type="entry name" value="PROTEIN_KINASE_ATP"/>
    <property type="match status" value="1"/>
</dbReference>
<dbReference type="InterPro" id="IPR024788">
    <property type="entry name" value="Malectin-like_Carb-bd_dom"/>
</dbReference>
<dbReference type="Pfam" id="PF13855">
    <property type="entry name" value="LRR_8"/>
    <property type="match status" value="1"/>
</dbReference>
<evidence type="ECO:0000256" key="2">
    <source>
        <dbReference type="ARBA" id="ARBA00012513"/>
    </source>
</evidence>
<dbReference type="Gene3D" id="1.10.510.10">
    <property type="entry name" value="Transferase(Phosphotransferase) domain 1"/>
    <property type="match status" value="1"/>
</dbReference>
<dbReference type="FunFam" id="3.80.10.10:FF:000129">
    <property type="entry name" value="Leucine-rich repeat receptor-like kinase"/>
    <property type="match status" value="1"/>
</dbReference>
<evidence type="ECO:0000256" key="6">
    <source>
        <dbReference type="ARBA" id="ARBA00022679"/>
    </source>
</evidence>
<keyword evidence="4" id="KW-0597">Phosphoprotein</keyword>
<dbReference type="FunFam" id="1.10.510.10:FF:000146">
    <property type="entry name" value="LRR receptor-like serine/threonine-protein kinase IOS1"/>
    <property type="match status" value="1"/>
</dbReference>
<keyword evidence="12 18" id="KW-0067">ATP-binding</keyword>
<proteinExistence type="predicted"/>
<feature type="domain" description="Protein kinase" evidence="19">
    <location>
        <begin position="446"/>
        <end position="722"/>
    </location>
</feature>
<dbReference type="Pfam" id="PF07714">
    <property type="entry name" value="PK_Tyr_Ser-Thr"/>
    <property type="match status" value="1"/>
</dbReference>
<organism evidence="20 21">
    <name type="scientific">Digitaria exilis</name>
    <dbReference type="NCBI Taxonomy" id="1010633"/>
    <lineage>
        <taxon>Eukaryota</taxon>
        <taxon>Viridiplantae</taxon>
        <taxon>Streptophyta</taxon>
        <taxon>Embryophyta</taxon>
        <taxon>Tracheophyta</taxon>
        <taxon>Spermatophyta</taxon>
        <taxon>Magnoliopsida</taxon>
        <taxon>Liliopsida</taxon>
        <taxon>Poales</taxon>
        <taxon>Poaceae</taxon>
        <taxon>PACMAD clade</taxon>
        <taxon>Panicoideae</taxon>
        <taxon>Panicodae</taxon>
        <taxon>Paniceae</taxon>
        <taxon>Anthephorinae</taxon>
        <taxon>Digitaria</taxon>
    </lineage>
</organism>
<keyword evidence="14" id="KW-0472">Membrane</keyword>
<keyword evidence="15" id="KW-0675">Receptor</keyword>
<dbReference type="CDD" id="cd14066">
    <property type="entry name" value="STKc_IRAK"/>
    <property type="match status" value="1"/>
</dbReference>
<dbReference type="InterPro" id="IPR001245">
    <property type="entry name" value="Ser-Thr/Tyr_kinase_cat_dom"/>
</dbReference>
<dbReference type="FunFam" id="3.30.200.20:FF:000039">
    <property type="entry name" value="receptor-like protein kinase FERONIA"/>
    <property type="match status" value="1"/>
</dbReference>
<keyword evidence="3" id="KW-0723">Serine/threonine-protein kinase</keyword>
<dbReference type="SUPFAM" id="SSF56112">
    <property type="entry name" value="Protein kinase-like (PK-like)"/>
    <property type="match status" value="1"/>
</dbReference>
<dbReference type="GO" id="GO:0004674">
    <property type="term" value="F:protein serine/threonine kinase activity"/>
    <property type="evidence" value="ECO:0007669"/>
    <property type="project" value="UniProtKB-KW"/>
</dbReference>
<evidence type="ECO:0000256" key="1">
    <source>
        <dbReference type="ARBA" id="ARBA00004162"/>
    </source>
</evidence>
<dbReference type="EMBL" id="JACEFO010002324">
    <property type="protein sequence ID" value="KAF8665966.1"/>
    <property type="molecule type" value="Genomic_DNA"/>
</dbReference>
<keyword evidence="5" id="KW-0433">Leucine-rich repeat</keyword>
<dbReference type="PANTHER" id="PTHR45631:SF182">
    <property type="entry name" value="OS05G0246600 PROTEIN"/>
    <property type="match status" value="1"/>
</dbReference>
<evidence type="ECO:0000256" key="13">
    <source>
        <dbReference type="ARBA" id="ARBA00022989"/>
    </source>
</evidence>
<name>A0A835ALP9_9POAL</name>
<evidence type="ECO:0000256" key="15">
    <source>
        <dbReference type="ARBA" id="ARBA00023170"/>
    </source>
</evidence>
<evidence type="ECO:0000259" key="19">
    <source>
        <dbReference type="PROSITE" id="PS50011"/>
    </source>
</evidence>
<keyword evidence="8" id="KW-0732">Signal</keyword>
<dbReference type="PROSITE" id="PS50011">
    <property type="entry name" value="PROTEIN_KINASE_DOM"/>
    <property type="match status" value="1"/>
</dbReference>
<evidence type="ECO:0000256" key="3">
    <source>
        <dbReference type="ARBA" id="ARBA00022527"/>
    </source>
</evidence>
<dbReference type="AlphaFoldDB" id="A0A835ALP9"/>
<gene>
    <name evidence="20" type="ORF">HU200_054052</name>
</gene>
<dbReference type="InterPro" id="IPR032675">
    <property type="entry name" value="LRR_dom_sf"/>
</dbReference>
<dbReference type="PRINTS" id="PR00019">
    <property type="entry name" value="LEURICHRPT"/>
</dbReference>
<dbReference type="OrthoDB" id="2017114at2759"/>
<feature type="binding site" evidence="18">
    <location>
        <position position="474"/>
    </location>
    <ligand>
        <name>ATP</name>
        <dbReference type="ChEBI" id="CHEBI:30616"/>
    </ligand>
</feature>
<dbReference type="GO" id="GO:0005524">
    <property type="term" value="F:ATP binding"/>
    <property type="evidence" value="ECO:0007669"/>
    <property type="project" value="UniProtKB-UniRule"/>
</dbReference>
<dbReference type="PANTHER" id="PTHR45631">
    <property type="entry name" value="OS07G0107800 PROTEIN-RELATED"/>
    <property type="match status" value="1"/>
</dbReference>
<dbReference type="PROSITE" id="PS00108">
    <property type="entry name" value="PROTEIN_KINASE_ST"/>
    <property type="match status" value="1"/>
</dbReference>
<comment type="catalytic activity">
    <reaction evidence="16">
        <text>L-threonyl-[protein] + ATP = O-phospho-L-threonyl-[protein] + ADP + H(+)</text>
        <dbReference type="Rhea" id="RHEA:46608"/>
        <dbReference type="Rhea" id="RHEA-COMP:11060"/>
        <dbReference type="Rhea" id="RHEA-COMP:11605"/>
        <dbReference type="ChEBI" id="CHEBI:15378"/>
        <dbReference type="ChEBI" id="CHEBI:30013"/>
        <dbReference type="ChEBI" id="CHEBI:30616"/>
        <dbReference type="ChEBI" id="CHEBI:61977"/>
        <dbReference type="ChEBI" id="CHEBI:456216"/>
        <dbReference type="EC" id="2.7.11.1"/>
    </reaction>
</comment>
<evidence type="ECO:0000256" key="4">
    <source>
        <dbReference type="ARBA" id="ARBA00022553"/>
    </source>
</evidence>